<name>A0A3Q2QHH3_FUNHE</name>
<evidence type="ECO:0000313" key="8">
    <source>
        <dbReference type="Proteomes" id="UP000265000"/>
    </source>
</evidence>
<proteinExistence type="predicted"/>
<dbReference type="Ensembl" id="ENSFHET00000003859.1">
    <property type="protein sequence ID" value="ENSFHEP00000025982.1"/>
    <property type="gene ID" value="ENSFHEG00000008539.1"/>
</dbReference>
<keyword evidence="1" id="KW-0479">Metal-binding</keyword>
<keyword evidence="8" id="KW-1185">Reference proteome</keyword>
<dbReference type="SUPFAM" id="SSF57716">
    <property type="entry name" value="Glucocorticoid receptor-like (DNA-binding domain)"/>
    <property type="match status" value="1"/>
</dbReference>
<dbReference type="SMART" id="SM00980">
    <property type="entry name" value="THAP"/>
    <property type="match status" value="1"/>
</dbReference>
<dbReference type="PANTHER" id="PTHR47696">
    <property type="entry name" value="THAP DOMAIN-CONTAINING PROTEIN 2"/>
    <property type="match status" value="1"/>
</dbReference>
<evidence type="ECO:0000256" key="2">
    <source>
        <dbReference type="ARBA" id="ARBA00022771"/>
    </source>
</evidence>
<evidence type="ECO:0000256" key="4">
    <source>
        <dbReference type="ARBA" id="ARBA00023125"/>
    </source>
</evidence>
<feature type="domain" description="THAP-type" evidence="6">
    <location>
        <begin position="5"/>
        <end position="85"/>
    </location>
</feature>
<protein>
    <recommendedName>
        <fullName evidence="6">THAP-type domain-containing protein</fullName>
    </recommendedName>
</protein>
<sequence>PTGPFRSFRATPGHTNLSLYNRNTSFHSFLVDNAVRLQWQTKIRRDNFLHTKGTRICSRHFLPGDIVETPEGLRILKKGAIPVLFEWDNYILLPPRLSVWKCRPLADPAEDPDTEMDMTGAPDHDYCVSVTMGQIANKSVKETEGLHRIIEQLRVQVKDLQLQKRMRKRAQYRCKKPLHNHFCSYSASLCCLVCWSQAGHLHSVSPT</sequence>
<organism evidence="7 8">
    <name type="scientific">Fundulus heteroclitus</name>
    <name type="common">Killifish</name>
    <name type="synonym">Mummichog</name>
    <dbReference type="NCBI Taxonomy" id="8078"/>
    <lineage>
        <taxon>Eukaryota</taxon>
        <taxon>Metazoa</taxon>
        <taxon>Chordata</taxon>
        <taxon>Craniata</taxon>
        <taxon>Vertebrata</taxon>
        <taxon>Euteleostomi</taxon>
        <taxon>Actinopterygii</taxon>
        <taxon>Neopterygii</taxon>
        <taxon>Teleostei</taxon>
        <taxon>Neoteleostei</taxon>
        <taxon>Acanthomorphata</taxon>
        <taxon>Ovalentaria</taxon>
        <taxon>Atherinomorphae</taxon>
        <taxon>Cyprinodontiformes</taxon>
        <taxon>Fundulidae</taxon>
        <taxon>Fundulus</taxon>
    </lineage>
</organism>
<reference evidence="7" key="1">
    <citation type="submission" date="2025-08" db="UniProtKB">
        <authorList>
            <consortium name="Ensembl"/>
        </authorList>
    </citation>
    <scope>IDENTIFICATION</scope>
</reference>
<evidence type="ECO:0000256" key="5">
    <source>
        <dbReference type="PROSITE-ProRule" id="PRU00309"/>
    </source>
</evidence>
<dbReference type="Proteomes" id="UP000265000">
    <property type="component" value="Unplaced"/>
</dbReference>
<reference evidence="7" key="2">
    <citation type="submission" date="2025-09" db="UniProtKB">
        <authorList>
            <consortium name="Ensembl"/>
        </authorList>
    </citation>
    <scope>IDENTIFICATION</scope>
</reference>
<evidence type="ECO:0000259" key="6">
    <source>
        <dbReference type="PROSITE" id="PS50950"/>
    </source>
</evidence>
<keyword evidence="2 5" id="KW-0863">Zinc-finger</keyword>
<accession>A0A3Q2QHH3</accession>
<dbReference type="GO" id="GO:0008270">
    <property type="term" value="F:zinc ion binding"/>
    <property type="evidence" value="ECO:0007669"/>
    <property type="project" value="UniProtKB-KW"/>
</dbReference>
<dbReference type="PANTHER" id="PTHR47696:SF1">
    <property type="entry name" value="THAP DOMAIN-CONTAINING PROTEIN 2"/>
    <property type="match status" value="1"/>
</dbReference>
<evidence type="ECO:0000256" key="3">
    <source>
        <dbReference type="ARBA" id="ARBA00022833"/>
    </source>
</evidence>
<dbReference type="Pfam" id="PF05485">
    <property type="entry name" value="THAP"/>
    <property type="match status" value="1"/>
</dbReference>
<dbReference type="GO" id="GO:0003677">
    <property type="term" value="F:DNA binding"/>
    <property type="evidence" value="ECO:0007669"/>
    <property type="project" value="UniProtKB-UniRule"/>
</dbReference>
<dbReference type="GeneTree" id="ENSGT00940000177053"/>
<keyword evidence="4 5" id="KW-0238">DNA-binding</keyword>
<evidence type="ECO:0000313" key="7">
    <source>
        <dbReference type="Ensembl" id="ENSFHEP00000025982.1"/>
    </source>
</evidence>
<evidence type="ECO:0000256" key="1">
    <source>
        <dbReference type="ARBA" id="ARBA00022723"/>
    </source>
</evidence>
<dbReference type="AlphaFoldDB" id="A0A3Q2QHH3"/>
<dbReference type="STRING" id="8078.ENSFHEP00000025982"/>
<dbReference type="PROSITE" id="PS50950">
    <property type="entry name" value="ZF_THAP"/>
    <property type="match status" value="1"/>
</dbReference>
<dbReference type="InterPro" id="IPR006612">
    <property type="entry name" value="THAP_Znf"/>
</dbReference>
<dbReference type="InterPro" id="IPR026521">
    <property type="entry name" value="THAP2"/>
</dbReference>
<keyword evidence="3" id="KW-0862">Zinc</keyword>